<evidence type="ECO:0000256" key="1">
    <source>
        <dbReference type="SAM" id="MobiDB-lite"/>
    </source>
</evidence>
<feature type="compositionally biased region" description="Basic and acidic residues" evidence="1">
    <location>
        <begin position="91"/>
        <end position="124"/>
    </location>
</feature>
<sequence length="194" mass="20921">MTEGLMERVDILIARSLSNLTESLKSRGELDRVQEIKAQGSKASAATNRELDCSRNTGHAKKIRNKKSQPSPRVLGTSAGLNVSRASAHPSSDESSRSDRRLESVKAEKNSTDCKNSNVEDRKAVPQPTGFVSDLQKELNCSRNTGHAKKNRKKKSQPSPKVVGASAGLNASHASAHPSNDASSISDRKLTHLL</sequence>
<evidence type="ECO:0000313" key="3">
    <source>
        <dbReference type="Proteomes" id="UP001497522"/>
    </source>
</evidence>
<proteinExistence type="predicted"/>
<feature type="region of interest" description="Disordered" evidence="1">
    <location>
        <begin position="35"/>
        <end position="194"/>
    </location>
</feature>
<accession>A0ABP1BEP4</accession>
<dbReference type="EMBL" id="OZ023704">
    <property type="protein sequence ID" value="CAK9873797.1"/>
    <property type="molecule type" value="Genomic_DNA"/>
</dbReference>
<evidence type="ECO:0000313" key="2">
    <source>
        <dbReference type="EMBL" id="CAK9873797.1"/>
    </source>
</evidence>
<protein>
    <submittedName>
        <fullName evidence="2">Uncharacterized protein</fullName>
    </submittedName>
</protein>
<keyword evidence="3" id="KW-1185">Reference proteome</keyword>
<reference evidence="2" key="1">
    <citation type="submission" date="2024-03" db="EMBL/GenBank/DDBJ databases">
        <authorList>
            <consortium name="ELIXIR-Norway"/>
            <consortium name="Elixir Norway"/>
        </authorList>
    </citation>
    <scope>NUCLEOTIDE SEQUENCE</scope>
</reference>
<feature type="compositionally biased region" description="Basic residues" evidence="1">
    <location>
        <begin position="58"/>
        <end position="67"/>
    </location>
</feature>
<dbReference type="Proteomes" id="UP001497522">
    <property type="component" value="Chromosome 3"/>
</dbReference>
<gene>
    <name evidence="2" type="ORF">CSSPJE1EN2_LOCUS16269</name>
</gene>
<name>A0ABP1BEP4_9BRYO</name>
<feature type="compositionally biased region" description="Basic residues" evidence="1">
    <location>
        <begin position="146"/>
        <end position="156"/>
    </location>
</feature>
<organism evidence="2 3">
    <name type="scientific">Sphagnum jensenii</name>
    <dbReference type="NCBI Taxonomy" id="128206"/>
    <lineage>
        <taxon>Eukaryota</taxon>
        <taxon>Viridiplantae</taxon>
        <taxon>Streptophyta</taxon>
        <taxon>Embryophyta</taxon>
        <taxon>Bryophyta</taxon>
        <taxon>Sphagnophytina</taxon>
        <taxon>Sphagnopsida</taxon>
        <taxon>Sphagnales</taxon>
        <taxon>Sphagnaceae</taxon>
        <taxon>Sphagnum</taxon>
    </lineage>
</organism>